<dbReference type="InterPro" id="IPR009003">
    <property type="entry name" value="Peptidase_S1_PA"/>
</dbReference>
<dbReference type="OMA" id="WNGSWIL"/>
<dbReference type="PROSITE" id="PS00135">
    <property type="entry name" value="TRYPSIN_SER"/>
    <property type="match status" value="1"/>
</dbReference>
<dbReference type="CDD" id="cd00190">
    <property type="entry name" value="Tryp_SPc"/>
    <property type="match status" value="1"/>
</dbReference>
<evidence type="ECO:0000256" key="2">
    <source>
        <dbReference type="RuleBase" id="RU363034"/>
    </source>
</evidence>
<dbReference type="Proteomes" id="UP000008143">
    <property type="component" value="Chromosome 9"/>
</dbReference>
<dbReference type="AGR" id="Xenbase:XB-GENE-29082667"/>
<dbReference type="PANTHER" id="PTHR24253">
    <property type="entry name" value="TRANSMEMBRANE PROTEASE SERINE"/>
    <property type="match status" value="1"/>
</dbReference>
<dbReference type="FunFam" id="2.40.10.10:FF:000039">
    <property type="entry name" value="Brain-specific serine protease 4"/>
    <property type="match status" value="1"/>
</dbReference>
<dbReference type="GeneTree" id="ENSGT00940000155138"/>
<accession>A0A7D9NKX9</accession>
<dbReference type="OrthoDB" id="10002959at2759"/>
<evidence type="ECO:0000256" key="3">
    <source>
        <dbReference type="SAM" id="SignalP"/>
    </source>
</evidence>
<reference evidence="7" key="3">
    <citation type="submission" date="2025-04" db="UniProtKB">
        <authorList>
            <consortium name="RefSeq"/>
        </authorList>
    </citation>
    <scope>IDENTIFICATION</scope>
    <source>
        <strain evidence="7">Nigerian</strain>
        <tissue evidence="7">Liver and blood</tissue>
    </source>
</reference>
<feature type="chain" id="PRO_5044656448" evidence="3">
    <location>
        <begin position="24"/>
        <end position="313"/>
    </location>
</feature>
<evidence type="ECO:0000256" key="1">
    <source>
        <dbReference type="ARBA" id="ARBA00023157"/>
    </source>
</evidence>
<feature type="domain" description="Peptidase S1" evidence="4">
    <location>
        <begin position="36"/>
        <end position="277"/>
    </location>
</feature>
<reference evidence="5" key="2">
    <citation type="submission" date="2011-07" db="UniProtKB">
        <authorList>
            <consortium name="Ensembl"/>
        </authorList>
    </citation>
    <scope>IDENTIFICATION</scope>
</reference>
<evidence type="ECO:0000313" key="7">
    <source>
        <dbReference type="RefSeq" id="XP_031749566.1"/>
    </source>
</evidence>
<dbReference type="SMART" id="SM00020">
    <property type="entry name" value="Tryp_SPc"/>
    <property type="match status" value="1"/>
</dbReference>
<dbReference type="DNASU" id="448360"/>
<keyword evidence="1" id="KW-1015">Disulfide bond</keyword>
<evidence type="ECO:0000313" key="6">
    <source>
        <dbReference type="Proteomes" id="UP000008143"/>
    </source>
</evidence>
<organism evidence="5">
    <name type="scientific">Xenopus tropicalis</name>
    <name type="common">Western clawed frog</name>
    <name type="synonym">Silurana tropicalis</name>
    <dbReference type="NCBI Taxonomy" id="8364"/>
    <lineage>
        <taxon>Eukaryota</taxon>
        <taxon>Metazoa</taxon>
        <taxon>Chordata</taxon>
        <taxon>Craniata</taxon>
        <taxon>Vertebrata</taxon>
        <taxon>Euteleostomi</taxon>
        <taxon>Amphibia</taxon>
        <taxon>Batrachia</taxon>
        <taxon>Anura</taxon>
        <taxon>Pipoidea</taxon>
        <taxon>Pipidae</taxon>
        <taxon>Xenopodinae</taxon>
        <taxon>Xenopus</taxon>
        <taxon>Silurana</taxon>
    </lineage>
</organism>
<dbReference type="GO" id="GO:0008236">
    <property type="term" value="F:serine-type peptidase activity"/>
    <property type="evidence" value="ECO:0000318"/>
    <property type="project" value="GO_Central"/>
</dbReference>
<dbReference type="GO" id="GO:0006508">
    <property type="term" value="P:proteolysis"/>
    <property type="evidence" value="ECO:0007669"/>
    <property type="project" value="UniProtKB-KW"/>
</dbReference>
<dbReference type="Ensembl" id="ENSXETT00000018654">
    <property type="protein sequence ID" value="ENSXETP00000018654"/>
    <property type="gene ID" value="ENSXETG00000033327"/>
</dbReference>
<evidence type="ECO:0000313" key="5">
    <source>
        <dbReference type="Ensembl" id="ENSXETP00000018654"/>
    </source>
</evidence>
<name>A0A7D9NKX9_XENTR</name>
<protein>
    <submittedName>
        <fullName evidence="5 7">Serine protease 27</fullName>
    </submittedName>
</protein>
<gene>
    <name evidence="5 7 8" type="primary">LOC100495333</name>
</gene>
<dbReference type="Gene3D" id="2.40.10.10">
    <property type="entry name" value="Trypsin-like serine proteases"/>
    <property type="match status" value="2"/>
</dbReference>
<proteinExistence type="predicted"/>
<dbReference type="GO" id="GO:0005886">
    <property type="term" value="C:plasma membrane"/>
    <property type="evidence" value="ECO:0000318"/>
    <property type="project" value="GO_Central"/>
</dbReference>
<reference evidence="5" key="1">
    <citation type="journal article" date="2010" name="Science">
        <title>The genome of the Western clawed frog Xenopus tropicalis.</title>
        <authorList>
            <person name="Hellsten U."/>
            <person name="Harland R.M."/>
            <person name="Gilchrist M.J."/>
            <person name="Hendrix D."/>
            <person name="Jurka J."/>
            <person name="Kapitonov V."/>
            <person name="Ovcharenko I."/>
            <person name="Putnam N.H."/>
            <person name="Shu S."/>
            <person name="Taher L."/>
            <person name="Blitz I.L."/>
            <person name="Blumberg B."/>
            <person name="Dichmann D.S."/>
            <person name="Dubchak I."/>
            <person name="Amaya E."/>
            <person name="Detter J.C."/>
            <person name="Fletcher R."/>
            <person name="Gerhard D.S."/>
            <person name="Goodstein D."/>
            <person name="Graves T."/>
            <person name="Grigoriev I.V."/>
            <person name="Grimwood J."/>
            <person name="Kawashima T."/>
            <person name="Lindquist E."/>
            <person name="Lucas S.M."/>
            <person name="Mead P.E."/>
            <person name="Mitros T."/>
            <person name="Ogino H."/>
            <person name="Ohta Y."/>
            <person name="Poliakov A.V."/>
            <person name="Pollet N."/>
            <person name="Robert J."/>
            <person name="Salamov A."/>
            <person name="Sater A.K."/>
            <person name="Schmutz J."/>
            <person name="Terry A."/>
            <person name="Vize P.D."/>
            <person name="Warren W.C."/>
            <person name="Wells D."/>
            <person name="Wills A."/>
            <person name="Wilson R.K."/>
            <person name="Zimmerman L.B."/>
            <person name="Zorn A.M."/>
            <person name="Grainger R."/>
            <person name="Grammer T."/>
            <person name="Khokha M.K."/>
            <person name="Richardson P.M."/>
            <person name="Rokhsar D.S."/>
        </authorList>
    </citation>
    <scope>NUCLEOTIDE SEQUENCE [LARGE SCALE GENOMIC DNA]</scope>
    <source>
        <strain evidence="5">Nigerian</strain>
    </source>
</reference>
<dbReference type="PANTHER" id="PTHR24253:SF165">
    <property type="entry name" value="SERINE PROTEASE 27"/>
    <property type="match status" value="1"/>
</dbReference>
<dbReference type="PRINTS" id="PR00722">
    <property type="entry name" value="CHYMOTRYPSIN"/>
</dbReference>
<keyword evidence="2 7" id="KW-0645">Protease</keyword>
<dbReference type="AlphaFoldDB" id="A0A7D9NKX9"/>
<dbReference type="GeneID" id="100495333"/>
<dbReference type="KEGG" id="xtr:100495333"/>
<dbReference type="GO" id="GO:0004252">
    <property type="term" value="F:serine-type endopeptidase activity"/>
    <property type="evidence" value="ECO:0007669"/>
    <property type="project" value="InterPro"/>
</dbReference>
<dbReference type="Xenbase" id="XB-GENE-29082667">
    <property type="gene designation" value="LOC100495333"/>
</dbReference>
<evidence type="ECO:0000259" key="4">
    <source>
        <dbReference type="PROSITE" id="PS50240"/>
    </source>
</evidence>
<dbReference type="PROSITE" id="PS50240">
    <property type="entry name" value="TRYPSIN_DOM"/>
    <property type="match status" value="1"/>
</dbReference>
<keyword evidence="2" id="KW-0720">Serine protease</keyword>
<dbReference type="InterPro" id="IPR001254">
    <property type="entry name" value="Trypsin_dom"/>
</dbReference>
<dbReference type="PROSITE" id="PS00134">
    <property type="entry name" value="TRYPSIN_HIS"/>
    <property type="match status" value="1"/>
</dbReference>
<dbReference type="Pfam" id="PF00089">
    <property type="entry name" value="Trypsin"/>
    <property type="match status" value="1"/>
</dbReference>
<dbReference type="InterPro" id="IPR018114">
    <property type="entry name" value="TRYPSIN_HIS"/>
</dbReference>
<sequence>MGQLILCSLALLIIATGPSHIWAYSGCGKPIIPNRIVGGQDSEPGEFPWQLSLRRNGLHICGGSLIDSQWAVSAAHCFAQPFSASEFQVNLGAYQLSVPSGILMNVDSIHIHPTFKGIGNSGDIALIKLASPVTFTDLIMPVCIPTPEVVFPNGINCTVTGWGTIRYLVNLPYPRTLQKVQVPIIERTTCDQLYHVDNPSLPASQSLIMWDMICAGYKAGGKDACQGDSGGPLVCPWNGSWILAGIVSWGFGCAVPNRPGVYTSVPAYSAWLQEYIPGFQLTPAQIPPPNHSGTLASSLEILIFSLLLNKLLG</sequence>
<dbReference type="InterPro" id="IPR043504">
    <property type="entry name" value="Peptidase_S1_PA_chymotrypsin"/>
</dbReference>
<evidence type="ECO:0000313" key="8">
    <source>
        <dbReference type="Xenbase" id="XB-GENE-29082667"/>
    </source>
</evidence>
<feature type="signal peptide" evidence="3">
    <location>
        <begin position="1"/>
        <end position="23"/>
    </location>
</feature>
<dbReference type="RefSeq" id="XP_031749566.1">
    <property type="nucleotide sequence ID" value="XM_031893706.1"/>
</dbReference>
<keyword evidence="6" id="KW-1185">Reference proteome</keyword>
<keyword evidence="2" id="KW-0378">Hydrolase</keyword>
<dbReference type="InterPro" id="IPR033116">
    <property type="entry name" value="TRYPSIN_SER"/>
</dbReference>
<dbReference type="InterPro" id="IPR001314">
    <property type="entry name" value="Peptidase_S1A"/>
</dbReference>
<dbReference type="SUPFAM" id="SSF50494">
    <property type="entry name" value="Trypsin-like serine proteases"/>
    <property type="match status" value="1"/>
</dbReference>
<keyword evidence="3" id="KW-0732">Signal</keyword>